<keyword evidence="3" id="KW-1185">Reference proteome</keyword>
<proteinExistence type="predicted"/>
<evidence type="ECO:0000313" key="3">
    <source>
        <dbReference type="Proteomes" id="UP001049176"/>
    </source>
</evidence>
<dbReference type="OrthoDB" id="8954335at2759"/>
<accession>A0A9P7UQT0</accession>
<dbReference type="EMBL" id="CM032187">
    <property type="protein sequence ID" value="KAG7089356.1"/>
    <property type="molecule type" value="Genomic_DNA"/>
</dbReference>
<gene>
    <name evidence="2" type="ORF">E1B28_011046</name>
</gene>
<keyword evidence="1" id="KW-0175">Coiled coil</keyword>
<evidence type="ECO:0000256" key="1">
    <source>
        <dbReference type="SAM" id="Coils"/>
    </source>
</evidence>
<comment type="caution">
    <text evidence="2">The sequence shown here is derived from an EMBL/GenBank/DDBJ whole genome shotgun (WGS) entry which is preliminary data.</text>
</comment>
<protein>
    <submittedName>
        <fullName evidence="2">Uncharacterized protein</fullName>
    </submittedName>
</protein>
<dbReference type="GeneID" id="66080121"/>
<dbReference type="AlphaFoldDB" id="A0A9P7UQT0"/>
<feature type="coiled-coil region" evidence="1">
    <location>
        <begin position="111"/>
        <end position="232"/>
    </location>
</feature>
<sequence>MGGISRRNFKMFKELCGEATLKNVVIVTNMWGEVSRDVGEARESELMGEDKFFKPVLDKGAQLVRYDNTPETARAILLHLVQNRPLPLRIQTELVDQGKSISETAAGAELNREMMEQIRKHEREMKELQEEMKAAIKAKDEETRKELEAETKKLQAEMSRVQTDAQRLASDYTAQKAELEEKMEAVKRAAEAEKVEQQRRIEELRRTLDENANSSSAEREHLQRQLNEAIARYNQPRGGFFSLIGRALDGWFGW</sequence>
<dbReference type="Proteomes" id="UP001049176">
    <property type="component" value="Chromosome 7"/>
</dbReference>
<evidence type="ECO:0000313" key="2">
    <source>
        <dbReference type="EMBL" id="KAG7089356.1"/>
    </source>
</evidence>
<organism evidence="2 3">
    <name type="scientific">Marasmius oreades</name>
    <name type="common">fairy-ring Marasmius</name>
    <dbReference type="NCBI Taxonomy" id="181124"/>
    <lineage>
        <taxon>Eukaryota</taxon>
        <taxon>Fungi</taxon>
        <taxon>Dikarya</taxon>
        <taxon>Basidiomycota</taxon>
        <taxon>Agaricomycotina</taxon>
        <taxon>Agaricomycetes</taxon>
        <taxon>Agaricomycetidae</taxon>
        <taxon>Agaricales</taxon>
        <taxon>Marasmiineae</taxon>
        <taxon>Marasmiaceae</taxon>
        <taxon>Marasmius</taxon>
    </lineage>
</organism>
<name>A0A9P7UQT0_9AGAR</name>
<dbReference type="KEGG" id="more:E1B28_011046"/>
<reference evidence="2" key="1">
    <citation type="journal article" date="2021" name="Genome Biol. Evol.">
        <title>The assembled and annotated genome of the fairy-ring fungus Marasmius oreades.</title>
        <authorList>
            <person name="Hiltunen M."/>
            <person name="Ament-Velasquez S.L."/>
            <person name="Johannesson H."/>
        </authorList>
    </citation>
    <scope>NUCLEOTIDE SEQUENCE</scope>
    <source>
        <strain evidence="2">03SP1</strain>
    </source>
</reference>
<dbReference type="RefSeq" id="XP_043005826.1">
    <property type="nucleotide sequence ID" value="XM_043156042.1"/>
</dbReference>